<reference evidence="1 2" key="1">
    <citation type="submission" date="2015-07" db="EMBL/GenBank/DDBJ databases">
        <title>The genome of Melipona quadrifasciata.</title>
        <authorList>
            <person name="Pan H."/>
            <person name="Kapheim K."/>
        </authorList>
    </citation>
    <scope>NUCLEOTIDE SEQUENCE [LARGE SCALE GENOMIC DNA]</scope>
    <source>
        <strain evidence="1">0111107301</strain>
        <tissue evidence="1">Whole body</tissue>
    </source>
</reference>
<dbReference type="AlphaFoldDB" id="A0A0M8ZS94"/>
<dbReference type="Proteomes" id="UP000053105">
    <property type="component" value="Unassembled WGS sequence"/>
</dbReference>
<sequence length="162" mass="18449">MFIRCLTSRQRFGKAEIHEIPSEGQSKVSKANMYLKLRKLQFWNKKFSTCVARHSSAGVSEHFVNITVKLITIIKLFTDIFHGQLAVANTFTIPAKHISFTAVIKITTTQQICGQNVNHPEYTPVSDFISSHHISQVGNMLMKYLSDRFQKDVHQGIDKNGR</sequence>
<evidence type="ECO:0000313" key="1">
    <source>
        <dbReference type="EMBL" id="KOX68489.1"/>
    </source>
</evidence>
<proteinExistence type="predicted"/>
<keyword evidence="2" id="KW-1185">Reference proteome</keyword>
<evidence type="ECO:0000313" key="2">
    <source>
        <dbReference type="Proteomes" id="UP000053105"/>
    </source>
</evidence>
<name>A0A0M8ZS94_9HYME</name>
<accession>A0A0M8ZS94</accession>
<dbReference type="EMBL" id="KQ435922">
    <property type="protein sequence ID" value="KOX68489.1"/>
    <property type="molecule type" value="Genomic_DNA"/>
</dbReference>
<organism evidence="1 2">
    <name type="scientific">Melipona quadrifasciata</name>
    <dbReference type="NCBI Taxonomy" id="166423"/>
    <lineage>
        <taxon>Eukaryota</taxon>
        <taxon>Metazoa</taxon>
        <taxon>Ecdysozoa</taxon>
        <taxon>Arthropoda</taxon>
        <taxon>Hexapoda</taxon>
        <taxon>Insecta</taxon>
        <taxon>Pterygota</taxon>
        <taxon>Neoptera</taxon>
        <taxon>Endopterygota</taxon>
        <taxon>Hymenoptera</taxon>
        <taxon>Apocrita</taxon>
        <taxon>Aculeata</taxon>
        <taxon>Apoidea</taxon>
        <taxon>Anthophila</taxon>
        <taxon>Apidae</taxon>
        <taxon>Melipona</taxon>
    </lineage>
</organism>
<protein>
    <submittedName>
        <fullName evidence="1">Uncharacterized protein</fullName>
    </submittedName>
</protein>
<gene>
    <name evidence="1" type="ORF">WN51_03975</name>
</gene>